<dbReference type="InterPro" id="IPR011706">
    <property type="entry name" value="Cu-oxidase_C"/>
</dbReference>
<evidence type="ECO:0000259" key="14">
    <source>
        <dbReference type="Pfam" id="PF00394"/>
    </source>
</evidence>
<dbReference type="EC" id="1.10.3.2" evidence="5"/>
<evidence type="ECO:0000313" key="16">
    <source>
        <dbReference type="EMBL" id="GAA0147189.1"/>
    </source>
</evidence>
<evidence type="ECO:0000259" key="15">
    <source>
        <dbReference type="Pfam" id="PF07731"/>
    </source>
</evidence>
<dbReference type="Proteomes" id="UP001454036">
    <property type="component" value="Unassembled WGS sequence"/>
</dbReference>
<evidence type="ECO:0000256" key="4">
    <source>
        <dbReference type="ARBA" id="ARBA00010609"/>
    </source>
</evidence>
<keyword evidence="6" id="KW-0052">Apoplast</keyword>
<comment type="caution">
    <text evidence="16">The sequence shown here is derived from an EMBL/GenBank/DDBJ whole genome shotgun (WGS) entry which is preliminary data.</text>
</comment>
<comment type="catalytic activity">
    <reaction evidence="1">
        <text>4 hydroquinone + O2 = 4 benzosemiquinone + 2 H2O</text>
        <dbReference type="Rhea" id="RHEA:11276"/>
        <dbReference type="ChEBI" id="CHEBI:15377"/>
        <dbReference type="ChEBI" id="CHEBI:15379"/>
        <dbReference type="ChEBI" id="CHEBI:17594"/>
        <dbReference type="ChEBI" id="CHEBI:17977"/>
        <dbReference type="EC" id="1.10.3.2"/>
    </reaction>
</comment>
<evidence type="ECO:0000256" key="1">
    <source>
        <dbReference type="ARBA" id="ARBA00000349"/>
    </source>
</evidence>
<evidence type="ECO:0000256" key="3">
    <source>
        <dbReference type="ARBA" id="ARBA00004271"/>
    </source>
</evidence>
<keyword evidence="9" id="KW-0677">Repeat</keyword>
<dbReference type="Pfam" id="PF00394">
    <property type="entry name" value="Cu-oxidase"/>
    <property type="match status" value="1"/>
</dbReference>
<comment type="cofactor">
    <cofactor evidence="2">
        <name>Cu cation</name>
        <dbReference type="ChEBI" id="CHEBI:23378"/>
    </cofactor>
</comment>
<accession>A0AAV3P6F3</accession>
<dbReference type="InterPro" id="IPR034289">
    <property type="entry name" value="CuRO_3_LCC"/>
</dbReference>
<keyword evidence="7" id="KW-0964">Secreted</keyword>
<evidence type="ECO:0000313" key="17">
    <source>
        <dbReference type="Proteomes" id="UP001454036"/>
    </source>
</evidence>
<evidence type="ECO:0000256" key="7">
    <source>
        <dbReference type="ARBA" id="ARBA00022525"/>
    </source>
</evidence>
<evidence type="ECO:0000256" key="9">
    <source>
        <dbReference type="ARBA" id="ARBA00022737"/>
    </source>
</evidence>
<dbReference type="CDD" id="cd13875">
    <property type="entry name" value="CuRO_2_LCC_plant"/>
    <property type="match status" value="1"/>
</dbReference>
<keyword evidence="17" id="KW-1185">Reference proteome</keyword>
<protein>
    <recommendedName>
        <fullName evidence="5">laccase</fullName>
        <ecNumber evidence="5">1.10.3.2</ecNumber>
    </recommendedName>
</protein>
<proteinExistence type="inferred from homology"/>
<evidence type="ECO:0000256" key="8">
    <source>
        <dbReference type="ARBA" id="ARBA00022723"/>
    </source>
</evidence>
<dbReference type="PANTHER" id="PTHR11709:SF312">
    <property type="entry name" value="LACCASE"/>
    <property type="match status" value="1"/>
</dbReference>
<dbReference type="InterPro" id="IPR002355">
    <property type="entry name" value="Cu_oxidase_Cu_BS"/>
</dbReference>
<dbReference type="InterPro" id="IPR008972">
    <property type="entry name" value="Cupredoxin"/>
</dbReference>
<dbReference type="InterPro" id="IPR033138">
    <property type="entry name" value="Cu_oxidase_CS"/>
</dbReference>
<keyword evidence="8" id="KW-0479">Metal-binding</keyword>
<dbReference type="InterPro" id="IPR001117">
    <property type="entry name" value="Cu-oxidase_2nd"/>
</dbReference>
<evidence type="ECO:0000256" key="12">
    <source>
        <dbReference type="ARBA" id="ARBA00023180"/>
    </source>
</evidence>
<evidence type="ECO:0000256" key="2">
    <source>
        <dbReference type="ARBA" id="ARBA00001935"/>
    </source>
</evidence>
<reference evidence="16 17" key="1">
    <citation type="submission" date="2024-01" db="EMBL/GenBank/DDBJ databases">
        <title>The complete chloroplast genome sequence of Lithospermum erythrorhizon: insights into the phylogenetic relationship among Boraginaceae species and the maternal lineages of purple gromwells.</title>
        <authorList>
            <person name="Okada T."/>
            <person name="Watanabe K."/>
        </authorList>
    </citation>
    <scope>NUCLEOTIDE SEQUENCE [LARGE SCALE GENOMIC DNA]</scope>
</reference>
<evidence type="ECO:0000256" key="13">
    <source>
        <dbReference type="ARBA" id="ARBA00023185"/>
    </source>
</evidence>
<evidence type="ECO:0000256" key="11">
    <source>
        <dbReference type="ARBA" id="ARBA00023008"/>
    </source>
</evidence>
<dbReference type="AlphaFoldDB" id="A0AAV3P6F3"/>
<organism evidence="16 17">
    <name type="scientific">Lithospermum erythrorhizon</name>
    <name type="common">Purple gromwell</name>
    <name type="synonym">Lithospermum officinale var. erythrorhizon</name>
    <dbReference type="NCBI Taxonomy" id="34254"/>
    <lineage>
        <taxon>Eukaryota</taxon>
        <taxon>Viridiplantae</taxon>
        <taxon>Streptophyta</taxon>
        <taxon>Embryophyta</taxon>
        <taxon>Tracheophyta</taxon>
        <taxon>Spermatophyta</taxon>
        <taxon>Magnoliopsida</taxon>
        <taxon>eudicotyledons</taxon>
        <taxon>Gunneridae</taxon>
        <taxon>Pentapetalae</taxon>
        <taxon>asterids</taxon>
        <taxon>lamiids</taxon>
        <taxon>Boraginales</taxon>
        <taxon>Boraginaceae</taxon>
        <taxon>Boraginoideae</taxon>
        <taxon>Lithospermeae</taxon>
        <taxon>Lithospermum</taxon>
    </lineage>
</organism>
<evidence type="ECO:0000256" key="10">
    <source>
        <dbReference type="ARBA" id="ARBA00023002"/>
    </source>
</evidence>
<dbReference type="InterPro" id="IPR034285">
    <property type="entry name" value="CuRO_2_LCC"/>
</dbReference>
<keyword evidence="13" id="KW-0439">Lignin degradation</keyword>
<dbReference type="GO" id="GO:0052716">
    <property type="term" value="F:hydroquinone:oxygen oxidoreductase activity"/>
    <property type="evidence" value="ECO:0007669"/>
    <property type="project" value="UniProtKB-EC"/>
</dbReference>
<comment type="similarity">
    <text evidence="4">Belongs to the multicopper oxidase family.</text>
</comment>
<keyword evidence="11" id="KW-0186">Copper</keyword>
<dbReference type="GO" id="GO:0005507">
    <property type="term" value="F:copper ion binding"/>
    <property type="evidence" value="ECO:0007669"/>
    <property type="project" value="InterPro"/>
</dbReference>
<dbReference type="GO" id="GO:0048046">
    <property type="term" value="C:apoplast"/>
    <property type="evidence" value="ECO:0007669"/>
    <property type="project" value="UniProtKB-SubCell"/>
</dbReference>
<dbReference type="SUPFAM" id="SSF49503">
    <property type="entry name" value="Cupredoxins"/>
    <property type="match status" value="2"/>
</dbReference>
<keyword evidence="12" id="KW-0325">Glycoprotein</keyword>
<dbReference type="CDD" id="cd13897">
    <property type="entry name" value="CuRO_3_LCC_plant"/>
    <property type="match status" value="1"/>
</dbReference>
<evidence type="ECO:0000256" key="5">
    <source>
        <dbReference type="ARBA" id="ARBA00012297"/>
    </source>
</evidence>
<gene>
    <name evidence="16" type="ORF">LIER_06950</name>
</gene>
<dbReference type="PANTHER" id="PTHR11709">
    <property type="entry name" value="MULTI-COPPER OXIDASE"/>
    <property type="match status" value="1"/>
</dbReference>
<comment type="subcellular location">
    <subcellularLocation>
        <location evidence="3">Secreted</location>
        <location evidence="3">Extracellular space</location>
        <location evidence="3">Apoplast</location>
    </subcellularLocation>
</comment>
<name>A0AAV3P6F3_LITER</name>
<sequence length="415" mass="45757">MPHQDVPILLGEWWNANVEDIVNDATAAGAPPALSDAFTINGQPGDLYNCSSNSTYKLRVQQGQTYMLRMVNAALQSILFFKVANHTMTVVSIDACYTNPYTTDILTIAPGQSMDVLLKADQPQGSYYMAASVYQGSDFVAIDETTTTGIIEYVGSQNSPPVMPTLPDFSANETANRFFTNLTALTSARFWEPVPTPVDERMFITIGVNLLPCDKPNITQCQGPNNLIVAASMNNVSFTPSTNLSILEAYYNNVSGIYTTDFPDQPPVQFDYTNPDNQFNFALLPTIRGAKVRQIKYNSTVEIVFQNTALGTVENHPMHLHGYDFHVLAQGYGNYNPTSDPQKFNLVNPQLRNTVAVPIGGWAVVRFRANNPGVWFMHCHLEVHVPWGLAGVFIVENGPTPETSLIPPPRNFSTC</sequence>
<dbReference type="Gene3D" id="2.60.40.420">
    <property type="entry name" value="Cupredoxins - blue copper proteins"/>
    <property type="match status" value="2"/>
</dbReference>
<dbReference type="Pfam" id="PF07731">
    <property type="entry name" value="Cu-oxidase_2"/>
    <property type="match status" value="1"/>
</dbReference>
<keyword evidence="10" id="KW-0560">Oxidoreductase</keyword>
<dbReference type="FunFam" id="2.60.40.420:FF:000049">
    <property type="entry name" value="Laccase"/>
    <property type="match status" value="1"/>
</dbReference>
<dbReference type="GO" id="GO:0046274">
    <property type="term" value="P:lignin catabolic process"/>
    <property type="evidence" value="ECO:0007669"/>
    <property type="project" value="UniProtKB-KW"/>
</dbReference>
<dbReference type="EMBL" id="BAABME010001044">
    <property type="protein sequence ID" value="GAA0147189.1"/>
    <property type="molecule type" value="Genomic_DNA"/>
</dbReference>
<dbReference type="InterPro" id="IPR045087">
    <property type="entry name" value="Cu-oxidase_fam"/>
</dbReference>
<dbReference type="PROSITE" id="PS00080">
    <property type="entry name" value="MULTICOPPER_OXIDASE2"/>
    <property type="match status" value="1"/>
</dbReference>
<feature type="domain" description="Plastocyanin-like" evidence="15">
    <location>
        <begin position="261"/>
        <end position="398"/>
    </location>
</feature>
<feature type="domain" description="Plastocyanin-like" evidence="14">
    <location>
        <begin position="5"/>
        <end position="155"/>
    </location>
</feature>
<evidence type="ECO:0000256" key="6">
    <source>
        <dbReference type="ARBA" id="ARBA00022523"/>
    </source>
</evidence>
<dbReference type="PROSITE" id="PS00079">
    <property type="entry name" value="MULTICOPPER_OXIDASE1"/>
    <property type="match status" value="1"/>
</dbReference>